<protein>
    <recommendedName>
        <fullName evidence="5">Peptidyl-prolyl cis-trans isomerase</fullName>
        <shortName evidence="5">PPIase</shortName>
        <ecNumber evidence="5">5.2.1.8</ecNumber>
    </recommendedName>
</protein>
<dbReference type="EC" id="5.2.1.8" evidence="5"/>
<comment type="similarity">
    <text evidence="2 5">Belongs to the cyclophilin-type PPIase family.</text>
</comment>
<gene>
    <name evidence="7" type="ORF">H8730_01695</name>
</gene>
<dbReference type="Gene3D" id="2.40.100.10">
    <property type="entry name" value="Cyclophilin-like"/>
    <property type="match status" value="1"/>
</dbReference>
<dbReference type="PRINTS" id="PR00153">
    <property type="entry name" value="CSAPPISMRASE"/>
</dbReference>
<dbReference type="EMBL" id="JACRSQ010000002">
    <property type="protein sequence ID" value="MBC8542266.1"/>
    <property type="molecule type" value="Genomic_DNA"/>
</dbReference>
<keyword evidence="8" id="KW-1185">Reference proteome</keyword>
<feature type="domain" description="PPIase cyclophilin-type" evidence="6">
    <location>
        <begin position="8"/>
        <end position="227"/>
    </location>
</feature>
<dbReference type="InterPro" id="IPR029000">
    <property type="entry name" value="Cyclophilin-like_dom_sf"/>
</dbReference>
<organism evidence="7 8">
    <name type="scientific">Bianquea renquensis</name>
    <dbReference type="NCBI Taxonomy" id="2763661"/>
    <lineage>
        <taxon>Bacteria</taxon>
        <taxon>Bacillati</taxon>
        <taxon>Bacillota</taxon>
        <taxon>Clostridia</taxon>
        <taxon>Eubacteriales</taxon>
        <taxon>Bianqueaceae</taxon>
        <taxon>Bianquea</taxon>
    </lineage>
</organism>
<evidence type="ECO:0000259" key="6">
    <source>
        <dbReference type="PROSITE" id="PS50072"/>
    </source>
</evidence>
<keyword evidence="3 5" id="KW-0697">Rotamase</keyword>
<dbReference type="GO" id="GO:0003755">
    <property type="term" value="F:peptidyl-prolyl cis-trans isomerase activity"/>
    <property type="evidence" value="ECO:0007669"/>
    <property type="project" value="UniProtKB-UniRule"/>
</dbReference>
<evidence type="ECO:0000256" key="3">
    <source>
        <dbReference type="ARBA" id="ARBA00023110"/>
    </source>
</evidence>
<dbReference type="Proteomes" id="UP000657006">
    <property type="component" value="Unassembled WGS sequence"/>
</dbReference>
<accession>A0A926DPR6</accession>
<comment type="function">
    <text evidence="1 5">PPIases accelerate the folding of proteins. It catalyzes the cis-trans isomerization of proline imidic peptide bonds in oligopeptides.</text>
</comment>
<dbReference type="InterPro" id="IPR020892">
    <property type="entry name" value="Cyclophilin-type_PPIase_CS"/>
</dbReference>
<dbReference type="SUPFAM" id="SSF50891">
    <property type="entry name" value="Cyclophilin-like"/>
    <property type="match status" value="1"/>
</dbReference>
<dbReference type="InterPro" id="IPR044666">
    <property type="entry name" value="Cyclophilin_A-like"/>
</dbReference>
<evidence type="ECO:0000256" key="2">
    <source>
        <dbReference type="ARBA" id="ARBA00007365"/>
    </source>
</evidence>
<proteinExistence type="inferred from homology"/>
<evidence type="ECO:0000313" key="8">
    <source>
        <dbReference type="Proteomes" id="UP000657006"/>
    </source>
</evidence>
<evidence type="ECO:0000256" key="1">
    <source>
        <dbReference type="ARBA" id="ARBA00002388"/>
    </source>
</evidence>
<dbReference type="Pfam" id="PF00160">
    <property type="entry name" value="Pro_isomerase"/>
    <property type="match status" value="1"/>
</dbReference>
<comment type="catalytic activity">
    <reaction evidence="5">
        <text>[protein]-peptidylproline (omega=180) = [protein]-peptidylproline (omega=0)</text>
        <dbReference type="Rhea" id="RHEA:16237"/>
        <dbReference type="Rhea" id="RHEA-COMP:10747"/>
        <dbReference type="Rhea" id="RHEA-COMP:10748"/>
        <dbReference type="ChEBI" id="CHEBI:83833"/>
        <dbReference type="ChEBI" id="CHEBI:83834"/>
        <dbReference type="EC" id="5.2.1.8"/>
    </reaction>
</comment>
<evidence type="ECO:0000313" key="7">
    <source>
        <dbReference type="EMBL" id="MBC8542266.1"/>
    </source>
</evidence>
<dbReference type="PANTHER" id="PTHR45625">
    <property type="entry name" value="PEPTIDYL-PROLYL CIS-TRANS ISOMERASE-RELATED"/>
    <property type="match status" value="1"/>
</dbReference>
<dbReference type="PIRSF" id="PIRSF001467">
    <property type="entry name" value="Peptidylpro_ismrse"/>
    <property type="match status" value="1"/>
</dbReference>
<keyword evidence="4 5" id="KW-0413">Isomerase</keyword>
<comment type="caution">
    <text evidence="7">The sequence shown here is derived from an EMBL/GenBank/DDBJ whole genome shotgun (WGS) entry which is preliminary data.</text>
</comment>
<dbReference type="PROSITE" id="PS00170">
    <property type="entry name" value="CSA_PPIASE_1"/>
    <property type="match status" value="1"/>
</dbReference>
<dbReference type="PROSITE" id="PS50072">
    <property type="entry name" value="CSA_PPIASE_2"/>
    <property type="match status" value="1"/>
</dbReference>
<dbReference type="AlphaFoldDB" id="A0A926DPR6"/>
<dbReference type="GO" id="GO:0006457">
    <property type="term" value="P:protein folding"/>
    <property type="evidence" value="ECO:0007669"/>
    <property type="project" value="InterPro"/>
</dbReference>
<evidence type="ECO:0000256" key="5">
    <source>
        <dbReference type="RuleBase" id="RU363019"/>
    </source>
</evidence>
<dbReference type="InterPro" id="IPR024936">
    <property type="entry name" value="Cyclophilin-type_PPIase"/>
</dbReference>
<evidence type="ECO:0000256" key="4">
    <source>
        <dbReference type="ARBA" id="ARBA00023235"/>
    </source>
</evidence>
<name>A0A926DPR6_9FIRM</name>
<dbReference type="PANTHER" id="PTHR45625:SF4">
    <property type="entry name" value="PEPTIDYLPROLYL ISOMERASE DOMAIN AND WD REPEAT-CONTAINING PROTEIN 1"/>
    <property type="match status" value="1"/>
</dbReference>
<reference evidence="7" key="1">
    <citation type="submission" date="2020-08" db="EMBL/GenBank/DDBJ databases">
        <title>Genome public.</title>
        <authorList>
            <person name="Liu C."/>
            <person name="Sun Q."/>
        </authorList>
    </citation>
    <scope>NUCLEOTIDE SEQUENCE</scope>
    <source>
        <strain evidence="7">NSJ-32</strain>
    </source>
</reference>
<dbReference type="InterPro" id="IPR002130">
    <property type="entry name" value="Cyclophilin-type_PPIase_dom"/>
</dbReference>
<sequence>MPKKGETIAVFKTSMGDFTVRFFEKEAPKAVENFVEHAKAGYYDGVTFHRVIEDFMIQGGDPEGTGKGGESIYGEAFEDEIVSYLSPYRGSLCMANRGADNTNTSQFFIVTCTDTDVSRAERLNKSDSTPKENRVAQEKLDLYAEKGGAIWLDNEVSTLYNLSTGDRANKHTVFGQVIDGMDVVDAISQVPVYSEEEYIDAQIDDKNQTEVMENKPKEDVIINTIEITEYSPN</sequence>